<keyword evidence="1" id="KW-0175">Coiled coil</keyword>
<evidence type="ECO:0000313" key="3">
    <source>
        <dbReference type="EMBL" id="KZR97362.1"/>
    </source>
</evidence>
<comment type="caution">
    <text evidence="3">The sequence shown here is derived from an EMBL/GenBank/DDBJ whole genome shotgun (WGS) entry which is preliminary data.</text>
</comment>
<dbReference type="EMBL" id="LRGB01021731">
    <property type="protein sequence ID" value="KZR97362.1"/>
    <property type="molecule type" value="Genomic_DNA"/>
</dbReference>
<evidence type="ECO:0008006" key="5">
    <source>
        <dbReference type="Google" id="ProtNLM"/>
    </source>
</evidence>
<feature type="compositionally biased region" description="Basic and acidic residues" evidence="2">
    <location>
        <begin position="70"/>
        <end position="80"/>
    </location>
</feature>
<dbReference type="OrthoDB" id="6372836at2759"/>
<dbReference type="AlphaFoldDB" id="A0A164F2M3"/>
<evidence type="ECO:0000256" key="2">
    <source>
        <dbReference type="SAM" id="MobiDB-lite"/>
    </source>
</evidence>
<feature type="region of interest" description="Disordered" evidence="2">
    <location>
        <begin position="70"/>
        <end position="116"/>
    </location>
</feature>
<feature type="coiled-coil region" evidence="1">
    <location>
        <begin position="2"/>
        <end position="29"/>
    </location>
</feature>
<reference evidence="3 4" key="1">
    <citation type="submission" date="2016-03" db="EMBL/GenBank/DDBJ databases">
        <title>EvidentialGene: Evidence-directed Construction of Genes on Genomes.</title>
        <authorList>
            <person name="Gilbert D.G."/>
            <person name="Choi J.-H."/>
            <person name="Mockaitis K."/>
            <person name="Colbourne J."/>
            <person name="Pfrender M."/>
        </authorList>
    </citation>
    <scope>NUCLEOTIDE SEQUENCE [LARGE SCALE GENOMIC DNA]</scope>
    <source>
        <strain evidence="3 4">Xinb3</strain>
        <tissue evidence="3">Complete organism</tissue>
    </source>
</reference>
<feature type="compositionally biased region" description="Polar residues" evidence="2">
    <location>
        <begin position="81"/>
        <end position="95"/>
    </location>
</feature>
<sequence>DILANITAIENLARQLKDLEENDTEIQIANKVVSILPQHYGHFKLWWDNLDEDQQTTDLLTTRLLSEERRIGKPSTEKPDTSNLTETAFSSTHSNQKFKRGSYRNSGSIRGSYQNRNRGWKNKANIYCDFHNSTTHSSQECRTNPRN</sequence>
<protein>
    <recommendedName>
        <fullName evidence="5">Copia protein (Gag-int-pol protein)</fullName>
    </recommendedName>
</protein>
<organism evidence="3 4">
    <name type="scientific">Daphnia magna</name>
    <dbReference type="NCBI Taxonomy" id="35525"/>
    <lineage>
        <taxon>Eukaryota</taxon>
        <taxon>Metazoa</taxon>
        <taxon>Ecdysozoa</taxon>
        <taxon>Arthropoda</taxon>
        <taxon>Crustacea</taxon>
        <taxon>Branchiopoda</taxon>
        <taxon>Diplostraca</taxon>
        <taxon>Cladocera</taxon>
        <taxon>Anomopoda</taxon>
        <taxon>Daphniidae</taxon>
        <taxon>Daphnia</taxon>
    </lineage>
</organism>
<evidence type="ECO:0000256" key="1">
    <source>
        <dbReference type="SAM" id="Coils"/>
    </source>
</evidence>
<dbReference type="Proteomes" id="UP000076858">
    <property type="component" value="Unassembled WGS sequence"/>
</dbReference>
<feature type="compositionally biased region" description="Polar residues" evidence="2">
    <location>
        <begin position="103"/>
        <end position="116"/>
    </location>
</feature>
<keyword evidence="4" id="KW-1185">Reference proteome</keyword>
<name>A0A164F2M3_9CRUS</name>
<gene>
    <name evidence="3" type="ORF">APZ42_007810</name>
</gene>
<proteinExistence type="predicted"/>
<feature type="non-terminal residue" evidence="3">
    <location>
        <position position="1"/>
    </location>
</feature>
<accession>A0A164F2M3</accession>
<evidence type="ECO:0000313" key="4">
    <source>
        <dbReference type="Proteomes" id="UP000076858"/>
    </source>
</evidence>